<sequence length="46" mass="5210">MVIVDTGSDVLSHVGFHIRVYIYNIRPKCLDLAKEKLGVQTDSSKY</sequence>
<dbReference type="EMBL" id="MN739580">
    <property type="protein sequence ID" value="QHT14221.1"/>
    <property type="molecule type" value="Genomic_DNA"/>
</dbReference>
<name>A0A6C0DCV6_9ZZZZ</name>
<accession>A0A6C0DCV6</accession>
<proteinExistence type="predicted"/>
<protein>
    <submittedName>
        <fullName evidence="1">Uncharacterized protein</fullName>
    </submittedName>
</protein>
<reference evidence="1" key="1">
    <citation type="journal article" date="2020" name="Nature">
        <title>Giant virus diversity and host interactions through global metagenomics.</title>
        <authorList>
            <person name="Schulz F."/>
            <person name="Roux S."/>
            <person name="Paez-Espino D."/>
            <person name="Jungbluth S."/>
            <person name="Walsh D.A."/>
            <person name="Denef V.J."/>
            <person name="McMahon K.D."/>
            <person name="Konstantinidis K.T."/>
            <person name="Eloe-Fadrosh E.A."/>
            <person name="Kyrpides N.C."/>
            <person name="Woyke T."/>
        </authorList>
    </citation>
    <scope>NUCLEOTIDE SEQUENCE</scope>
    <source>
        <strain evidence="1">GVMAG-M-3300023174-137</strain>
    </source>
</reference>
<organism evidence="1">
    <name type="scientific">viral metagenome</name>
    <dbReference type="NCBI Taxonomy" id="1070528"/>
    <lineage>
        <taxon>unclassified sequences</taxon>
        <taxon>metagenomes</taxon>
        <taxon>organismal metagenomes</taxon>
    </lineage>
</organism>
<evidence type="ECO:0000313" key="1">
    <source>
        <dbReference type="EMBL" id="QHT14221.1"/>
    </source>
</evidence>
<dbReference type="AlphaFoldDB" id="A0A6C0DCV6"/>